<feature type="compositionally biased region" description="Pro residues" evidence="1">
    <location>
        <begin position="481"/>
        <end position="499"/>
    </location>
</feature>
<dbReference type="SMART" id="SM00507">
    <property type="entry name" value="HNHc"/>
    <property type="match status" value="1"/>
</dbReference>
<feature type="region of interest" description="Disordered" evidence="1">
    <location>
        <begin position="437"/>
        <end position="499"/>
    </location>
</feature>
<dbReference type="CDD" id="cd00085">
    <property type="entry name" value="HNHc"/>
    <property type="match status" value="1"/>
</dbReference>
<name>A0A9D2H7Q1_9MICO</name>
<evidence type="ECO:0000313" key="4">
    <source>
        <dbReference type="Proteomes" id="UP000824220"/>
    </source>
</evidence>
<gene>
    <name evidence="3" type="ORF">H9800_10210</name>
</gene>
<accession>A0A9D2H7Q1</accession>
<feature type="domain" description="HNH nuclease" evidence="2">
    <location>
        <begin position="365"/>
        <end position="417"/>
    </location>
</feature>
<keyword evidence="3" id="KW-0540">Nuclease</keyword>
<reference evidence="3" key="2">
    <citation type="submission" date="2021-04" db="EMBL/GenBank/DDBJ databases">
        <authorList>
            <person name="Gilroy R."/>
        </authorList>
    </citation>
    <scope>NUCLEOTIDE SEQUENCE</scope>
    <source>
        <strain evidence="3">ChiHjej8B7-3636</strain>
    </source>
</reference>
<dbReference type="InterPro" id="IPR003870">
    <property type="entry name" value="DUF222"/>
</dbReference>
<proteinExistence type="predicted"/>
<sequence length="499" mass="53835">MTNGRTAPTLEGLTASERGRAGRLVEEIAHLEGMIARAEGRKAAALASLAAIAHSEGARSANPDGIEHARRAMAAEIAAATRAHPAQAKNSLEDAELLVHDLPRVHAALQSGRVSARHARVVSDAGRRLDPRLRAEIDAQAVQLAASRTPGELARVVKKRAAEVASLSLRERHERERRRRFVSLTDLDEAMSRLVLHLPTLEAHAIHDRATQLARIVRSDRAAVRDELRRECGHDAADECERAACACRDAAPEVIAAATDRRTFDQLRVDIMTDVLLTAEPSGHALHASGSGEALKHVRASVQVTVPTSMILDPDDGTAWVDDGALIAPGAARELAGRAAGWERLFHRADTGAIERVDHYRPSVAQRRALIGRDVTCRFPGCTTPARRADIDHTVAFAQGGATALTNLACLCEAHHVMKHRSDWRMRQKPGGVIEWTSPTGRRYEHEPASRVFFRDPSGSAPGIASGDRDGAGIRDLGPTADPPWSSPPDPGPPPRRTA</sequence>
<dbReference type="Proteomes" id="UP000824220">
    <property type="component" value="Unassembled WGS sequence"/>
</dbReference>
<evidence type="ECO:0000256" key="1">
    <source>
        <dbReference type="SAM" id="MobiDB-lite"/>
    </source>
</evidence>
<organism evidence="3 4">
    <name type="scientific">Candidatus Microbacterium stercoravium</name>
    <dbReference type="NCBI Taxonomy" id="2838697"/>
    <lineage>
        <taxon>Bacteria</taxon>
        <taxon>Bacillati</taxon>
        <taxon>Actinomycetota</taxon>
        <taxon>Actinomycetes</taxon>
        <taxon>Micrococcales</taxon>
        <taxon>Microbacteriaceae</taxon>
        <taxon>Microbacterium</taxon>
    </lineage>
</organism>
<evidence type="ECO:0000259" key="2">
    <source>
        <dbReference type="SMART" id="SM00507"/>
    </source>
</evidence>
<dbReference type="GO" id="GO:0004519">
    <property type="term" value="F:endonuclease activity"/>
    <property type="evidence" value="ECO:0007669"/>
    <property type="project" value="UniProtKB-KW"/>
</dbReference>
<dbReference type="AlphaFoldDB" id="A0A9D2H7Q1"/>
<comment type="caution">
    <text evidence="3">The sequence shown here is derived from an EMBL/GenBank/DDBJ whole genome shotgun (WGS) entry which is preliminary data.</text>
</comment>
<reference evidence="3" key="1">
    <citation type="journal article" date="2021" name="PeerJ">
        <title>Extensive microbial diversity within the chicken gut microbiome revealed by metagenomics and culture.</title>
        <authorList>
            <person name="Gilroy R."/>
            <person name="Ravi A."/>
            <person name="Getino M."/>
            <person name="Pursley I."/>
            <person name="Horton D.L."/>
            <person name="Alikhan N.F."/>
            <person name="Baker D."/>
            <person name="Gharbi K."/>
            <person name="Hall N."/>
            <person name="Watson M."/>
            <person name="Adriaenssens E.M."/>
            <person name="Foster-Nyarko E."/>
            <person name="Jarju S."/>
            <person name="Secka A."/>
            <person name="Antonio M."/>
            <person name="Oren A."/>
            <person name="Chaudhuri R.R."/>
            <person name="La Ragione R."/>
            <person name="Hildebrand F."/>
            <person name="Pallen M.J."/>
        </authorList>
    </citation>
    <scope>NUCLEOTIDE SEQUENCE</scope>
    <source>
        <strain evidence="3">ChiHjej8B7-3636</strain>
    </source>
</reference>
<dbReference type="EMBL" id="DXAM01000140">
    <property type="protein sequence ID" value="HJA05216.1"/>
    <property type="molecule type" value="Genomic_DNA"/>
</dbReference>
<dbReference type="Pfam" id="PF02720">
    <property type="entry name" value="DUF222"/>
    <property type="match status" value="1"/>
</dbReference>
<protein>
    <submittedName>
        <fullName evidence="3">HNH endonuclease</fullName>
    </submittedName>
</protein>
<keyword evidence="3" id="KW-0378">Hydrolase</keyword>
<keyword evidence="3" id="KW-0255">Endonuclease</keyword>
<dbReference type="InterPro" id="IPR003615">
    <property type="entry name" value="HNH_nuc"/>
</dbReference>
<evidence type="ECO:0000313" key="3">
    <source>
        <dbReference type="EMBL" id="HJA05216.1"/>
    </source>
</evidence>
<dbReference type="Gene3D" id="1.10.30.50">
    <property type="match status" value="1"/>
</dbReference>